<accession>A0ABN7V094</accession>
<feature type="compositionally biased region" description="Basic residues" evidence="1">
    <location>
        <begin position="62"/>
        <end position="74"/>
    </location>
</feature>
<comment type="caution">
    <text evidence="2">The sequence shown here is derived from an EMBL/GenBank/DDBJ whole genome shotgun (WGS) entry which is preliminary data.</text>
</comment>
<evidence type="ECO:0000256" key="1">
    <source>
        <dbReference type="SAM" id="MobiDB-lite"/>
    </source>
</evidence>
<dbReference type="Proteomes" id="UP000789901">
    <property type="component" value="Unassembled WGS sequence"/>
</dbReference>
<feature type="compositionally biased region" description="Basic and acidic residues" evidence="1">
    <location>
        <begin position="45"/>
        <end position="61"/>
    </location>
</feature>
<keyword evidence="3" id="KW-1185">Reference proteome</keyword>
<gene>
    <name evidence="2" type="ORF">GMARGA_LOCUS12832</name>
</gene>
<evidence type="ECO:0000313" key="2">
    <source>
        <dbReference type="EMBL" id="CAG8712151.1"/>
    </source>
</evidence>
<sequence>LKDINSEFCIQDKKILLLVDNASSYSSPKLSNNMNKTVSINNVKPDFRDNDEAERSLEKQRGSTRGRPHGSTHRRPYESTCRRYIEVHTEGLVAAHIEKQKLTPILLPDMDTVDQLAKGKILLENNEIKKIVANLPDENLYAPETAQAITTYLQIVDESVATEEILDDKEIISMVQANKNKTRN</sequence>
<name>A0ABN7V094_GIGMA</name>
<reference evidence="2 3" key="1">
    <citation type="submission" date="2021-06" db="EMBL/GenBank/DDBJ databases">
        <authorList>
            <person name="Kallberg Y."/>
            <person name="Tangrot J."/>
            <person name="Rosling A."/>
        </authorList>
    </citation>
    <scope>NUCLEOTIDE SEQUENCE [LARGE SCALE GENOMIC DNA]</scope>
    <source>
        <strain evidence="2 3">120-4 pot B 10/14</strain>
    </source>
</reference>
<proteinExistence type="predicted"/>
<evidence type="ECO:0000313" key="3">
    <source>
        <dbReference type="Proteomes" id="UP000789901"/>
    </source>
</evidence>
<feature type="non-terminal residue" evidence="2">
    <location>
        <position position="1"/>
    </location>
</feature>
<protein>
    <submittedName>
        <fullName evidence="2">43343_t:CDS:1</fullName>
    </submittedName>
</protein>
<dbReference type="EMBL" id="CAJVQB010007975">
    <property type="protein sequence ID" value="CAG8712151.1"/>
    <property type="molecule type" value="Genomic_DNA"/>
</dbReference>
<organism evidence="2 3">
    <name type="scientific">Gigaspora margarita</name>
    <dbReference type="NCBI Taxonomy" id="4874"/>
    <lineage>
        <taxon>Eukaryota</taxon>
        <taxon>Fungi</taxon>
        <taxon>Fungi incertae sedis</taxon>
        <taxon>Mucoromycota</taxon>
        <taxon>Glomeromycotina</taxon>
        <taxon>Glomeromycetes</taxon>
        <taxon>Diversisporales</taxon>
        <taxon>Gigasporaceae</taxon>
        <taxon>Gigaspora</taxon>
    </lineage>
</organism>
<feature type="region of interest" description="Disordered" evidence="1">
    <location>
        <begin position="40"/>
        <end position="78"/>
    </location>
</feature>